<dbReference type="Proteomes" id="UP000503312">
    <property type="component" value="Chromosome"/>
</dbReference>
<gene>
    <name evidence="2" type="ORF">DCO17_01580</name>
</gene>
<dbReference type="InterPro" id="IPR001303">
    <property type="entry name" value="Aldolase_II/adducin_N"/>
</dbReference>
<dbReference type="Pfam" id="PF00596">
    <property type="entry name" value="Aldolase_II"/>
    <property type="match status" value="1"/>
</dbReference>
<feature type="domain" description="Class II aldolase/adducin N-terminal" evidence="1">
    <location>
        <begin position="6"/>
        <end position="193"/>
    </location>
</feature>
<dbReference type="KEGG" id="ptrp:DCO17_01580"/>
<evidence type="ECO:0000313" key="3">
    <source>
        <dbReference type="Proteomes" id="UP000503312"/>
    </source>
</evidence>
<evidence type="ECO:0000313" key="2">
    <source>
        <dbReference type="EMBL" id="QKM64033.1"/>
    </source>
</evidence>
<dbReference type="InterPro" id="IPR036409">
    <property type="entry name" value="Aldolase_II/adducin_N_sf"/>
</dbReference>
<dbReference type="Gene3D" id="3.40.225.10">
    <property type="entry name" value="Class II aldolase/adducin N-terminal domain"/>
    <property type="match status" value="1"/>
</dbReference>
<dbReference type="RefSeq" id="WP_173955076.1">
    <property type="nucleotide sequence ID" value="NZ_CP028942.1"/>
</dbReference>
<dbReference type="SMART" id="SM01007">
    <property type="entry name" value="Aldolase_II"/>
    <property type="match status" value="1"/>
</dbReference>
<keyword evidence="3" id="KW-1185">Reference proteome</keyword>
<evidence type="ECO:0000259" key="1">
    <source>
        <dbReference type="SMART" id="SM01007"/>
    </source>
</evidence>
<dbReference type="EMBL" id="CP028942">
    <property type="protein sequence ID" value="QKM64033.1"/>
    <property type="molecule type" value="Genomic_DNA"/>
</dbReference>
<protein>
    <recommendedName>
        <fullName evidence="1">Class II aldolase/adducin N-terminal domain-containing protein</fullName>
    </recommendedName>
</protein>
<organism evidence="2 3">
    <name type="scientific">Polynucleobacter tropicus</name>
    <dbReference type="NCBI Taxonomy" id="1743174"/>
    <lineage>
        <taxon>Bacteria</taxon>
        <taxon>Pseudomonadati</taxon>
        <taxon>Pseudomonadota</taxon>
        <taxon>Betaproteobacteria</taxon>
        <taxon>Burkholderiales</taxon>
        <taxon>Burkholderiaceae</taxon>
        <taxon>Polynucleobacter</taxon>
    </lineage>
</organism>
<accession>A0A6M9Q5R3</accession>
<sequence>MGDIHQSISQMCANLGQDRLLVQGAGGNVSWKEGEILWIKASGTWLANATKEDIFVPVDLKHLQNALSQKNFTIKPQVIATKIDNKLQPSIETVLHGLMPQKIVVHLHAINPLSHLVSRDCRISIAKICEQASINGVLVGYHKPGPDLAQAIYQSLQEFPDASVIFLKNHGIVVGAQTTEEIYSLLKKIDLAFAPKLLTSKDSDVPANILQSPVEGYTPLNNKDAQKIVFNQYLFKRLNQDWVLYPDHAVFLGPAANIYPSWEVLQKQNKDSHPELIFIENVGIFVKPEFNKAKVAQLLCYFDVINRVPPEFRLESLNAGEVRDLLNWDAERLRQNMAK</sequence>
<proteinExistence type="predicted"/>
<dbReference type="SUPFAM" id="SSF53639">
    <property type="entry name" value="AraD/HMP-PK domain-like"/>
    <property type="match status" value="1"/>
</dbReference>
<name>A0A6M9Q5R3_9BURK</name>
<dbReference type="AlphaFoldDB" id="A0A6M9Q5R3"/>
<reference evidence="2 3" key="1">
    <citation type="submission" date="2018-04" db="EMBL/GenBank/DDBJ databases">
        <title>Polynucleobacter sp. UH21B genome.</title>
        <authorList>
            <person name="Hahn M.W."/>
        </authorList>
    </citation>
    <scope>NUCLEOTIDE SEQUENCE [LARGE SCALE GENOMIC DNA]</scope>
    <source>
        <strain evidence="2 3">MWH-UH21B</strain>
    </source>
</reference>